<gene>
    <name evidence="2" type="ORF">QO011_005749</name>
</gene>
<evidence type="ECO:0000313" key="3">
    <source>
        <dbReference type="Proteomes" id="UP001242480"/>
    </source>
</evidence>
<feature type="signal peptide" evidence="1">
    <location>
        <begin position="1"/>
        <end position="24"/>
    </location>
</feature>
<evidence type="ECO:0008006" key="4">
    <source>
        <dbReference type="Google" id="ProtNLM"/>
    </source>
</evidence>
<dbReference type="EMBL" id="JAUSVX010000013">
    <property type="protein sequence ID" value="MDQ0472719.1"/>
    <property type="molecule type" value="Genomic_DNA"/>
</dbReference>
<keyword evidence="3" id="KW-1185">Reference proteome</keyword>
<comment type="caution">
    <text evidence="2">The sequence shown here is derived from an EMBL/GenBank/DDBJ whole genome shotgun (WGS) entry which is preliminary data.</text>
</comment>
<accession>A0ABU0JEM1</accession>
<dbReference type="RefSeq" id="WP_307279939.1">
    <property type="nucleotide sequence ID" value="NZ_JAUSVX010000013.1"/>
</dbReference>
<name>A0ABU0JEM1_9HYPH</name>
<organism evidence="2 3">
    <name type="scientific">Labrys wisconsinensis</name>
    <dbReference type="NCBI Taxonomy" id="425677"/>
    <lineage>
        <taxon>Bacteria</taxon>
        <taxon>Pseudomonadati</taxon>
        <taxon>Pseudomonadota</taxon>
        <taxon>Alphaproteobacteria</taxon>
        <taxon>Hyphomicrobiales</taxon>
        <taxon>Xanthobacteraceae</taxon>
        <taxon>Labrys</taxon>
    </lineage>
</organism>
<feature type="chain" id="PRO_5045252217" description="Antifreeze protein" evidence="1">
    <location>
        <begin position="25"/>
        <end position="82"/>
    </location>
</feature>
<protein>
    <recommendedName>
        <fullName evidence="4">Antifreeze protein</fullName>
    </recommendedName>
</protein>
<evidence type="ECO:0000256" key="1">
    <source>
        <dbReference type="SAM" id="SignalP"/>
    </source>
</evidence>
<dbReference type="Proteomes" id="UP001242480">
    <property type="component" value="Unassembled WGS sequence"/>
</dbReference>
<sequence length="82" mass="8273">MSLLRSLTVAGTVLALGVASPAHATLALNALSINALSINALSINALTSNALTTDPRLASTPAIADLNGVVVEGVTLPRQNNR</sequence>
<evidence type="ECO:0000313" key="2">
    <source>
        <dbReference type="EMBL" id="MDQ0472719.1"/>
    </source>
</evidence>
<proteinExistence type="predicted"/>
<reference evidence="2 3" key="1">
    <citation type="submission" date="2023-07" db="EMBL/GenBank/DDBJ databases">
        <title>Genomic Encyclopedia of Type Strains, Phase IV (KMG-IV): sequencing the most valuable type-strain genomes for metagenomic binning, comparative biology and taxonomic classification.</title>
        <authorList>
            <person name="Goeker M."/>
        </authorList>
    </citation>
    <scope>NUCLEOTIDE SEQUENCE [LARGE SCALE GENOMIC DNA]</scope>
    <source>
        <strain evidence="2 3">DSM 19619</strain>
    </source>
</reference>
<keyword evidence="1" id="KW-0732">Signal</keyword>